<proteinExistence type="predicted"/>
<dbReference type="Proteomes" id="UP000251241">
    <property type="component" value="Unassembled WGS sequence"/>
</dbReference>
<reference evidence="2 3" key="1">
    <citation type="submission" date="2018-06" db="EMBL/GenBank/DDBJ databases">
        <authorList>
            <consortium name="Pathogen Informatics"/>
            <person name="Doyle S."/>
        </authorList>
    </citation>
    <scope>NUCLEOTIDE SEQUENCE [LARGE SCALE GENOMIC DNA]</scope>
    <source>
        <strain evidence="2 3">NCTC11343</strain>
    </source>
</reference>
<dbReference type="SUPFAM" id="SSF48452">
    <property type="entry name" value="TPR-like"/>
    <property type="match status" value="1"/>
</dbReference>
<dbReference type="RefSeq" id="WP_112374925.1">
    <property type="nucleotide sequence ID" value="NZ_CP069793.1"/>
</dbReference>
<organism evidence="2 3">
    <name type="scientific">Sphingobacterium multivorum</name>
    <dbReference type="NCBI Taxonomy" id="28454"/>
    <lineage>
        <taxon>Bacteria</taxon>
        <taxon>Pseudomonadati</taxon>
        <taxon>Bacteroidota</taxon>
        <taxon>Sphingobacteriia</taxon>
        <taxon>Sphingobacteriales</taxon>
        <taxon>Sphingobacteriaceae</taxon>
        <taxon>Sphingobacterium</taxon>
    </lineage>
</organism>
<dbReference type="EMBL" id="UAUU01000009">
    <property type="protein sequence ID" value="SPZ87077.1"/>
    <property type="molecule type" value="Genomic_DNA"/>
</dbReference>
<dbReference type="Pfam" id="PF14322">
    <property type="entry name" value="SusD-like_3"/>
    <property type="match status" value="1"/>
</dbReference>
<feature type="domain" description="SusD-like N-terminal" evidence="1">
    <location>
        <begin position="22"/>
        <end position="227"/>
    </location>
</feature>
<name>A0A2X2IY57_SPHMU</name>
<dbReference type="InterPro" id="IPR011990">
    <property type="entry name" value="TPR-like_helical_dom_sf"/>
</dbReference>
<dbReference type="PROSITE" id="PS51257">
    <property type="entry name" value="PROKAR_LIPOPROTEIN"/>
    <property type="match status" value="1"/>
</dbReference>
<gene>
    <name evidence="2" type="ORF">NCTC11343_02697</name>
</gene>
<protein>
    <submittedName>
        <fullName evidence="2">SusD family</fullName>
    </submittedName>
</protein>
<dbReference type="AlphaFoldDB" id="A0A2X2IY57"/>
<accession>A0A2X2IY57</accession>
<sequence length="490" mass="55419">MKLTNLKYLFISSTLLLSSCNKYLDQQPDMRAEINSVDKVKRLITSAYPFGNYLAMAETYSDNVEDKGVGGLYQPVPFLYFWQDINNNDTDSPNSYWNNCYAAIAAANHALAAIETNNFGKEIAAFKGEALVARAYAHFMLVNFFAKVYDYKNPEANTSPGIPYVTEPETVVIKKYDRGTVKSVYDNIRKDLEEGLALLDGNPAEWNVPKYHFTPAAAHAFASRFYLFTGEWQKVVDNANKIFAGGNFAGKLIPYNSTFKKMTFEEVHTVFSKADQPYSLLINETYSGYQRWWNNRYAMGINVFQKIYNGTTAAGAKFYNFGVSYGAPHYTTYIWKEFWYVTNATANTGFPMLMVPVLITDEALMNRAEAYLELGNNAAGIADMNLMASNRIDGYNPTNHAVTAAKSKAFFGVQDDKEALIQTVLQFKQVGFMSMGLRWFDIIRKGITVRHLVIANDESESYIELKPEDPRRVFQIPQEAKLSGVEQNPR</sequence>
<evidence type="ECO:0000313" key="3">
    <source>
        <dbReference type="Proteomes" id="UP000251241"/>
    </source>
</evidence>
<dbReference type="GeneID" id="97182636"/>
<dbReference type="InterPro" id="IPR033985">
    <property type="entry name" value="SusD-like_N"/>
</dbReference>
<dbReference type="Gene3D" id="1.25.40.390">
    <property type="match status" value="2"/>
</dbReference>
<evidence type="ECO:0000259" key="1">
    <source>
        <dbReference type="Pfam" id="PF14322"/>
    </source>
</evidence>
<evidence type="ECO:0000313" key="2">
    <source>
        <dbReference type="EMBL" id="SPZ87077.1"/>
    </source>
</evidence>